<dbReference type="GO" id="GO:0022857">
    <property type="term" value="F:transmembrane transporter activity"/>
    <property type="evidence" value="ECO:0007669"/>
    <property type="project" value="InterPro"/>
</dbReference>
<dbReference type="GO" id="GO:0043190">
    <property type="term" value="C:ATP-binding cassette (ABC) transporter complex"/>
    <property type="evidence" value="ECO:0007669"/>
    <property type="project" value="InterPro"/>
</dbReference>
<keyword evidence="2 8" id="KW-0813">Transport</keyword>
<dbReference type="SUPFAM" id="SSF161098">
    <property type="entry name" value="MetI-like"/>
    <property type="match status" value="1"/>
</dbReference>
<dbReference type="PANTHER" id="PTHR30614:SF0">
    <property type="entry name" value="L-CYSTINE TRANSPORT SYSTEM PERMEASE PROTEIN TCYL"/>
    <property type="match status" value="1"/>
</dbReference>
<dbReference type="InterPro" id="IPR014341">
    <property type="entry name" value="Ectoine_EhuD"/>
</dbReference>
<evidence type="ECO:0000256" key="5">
    <source>
        <dbReference type="ARBA" id="ARBA00022970"/>
    </source>
</evidence>
<dbReference type="InterPro" id="IPR043429">
    <property type="entry name" value="ArtM/GltK/GlnP/TcyL/YhdX-like"/>
</dbReference>
<dbReference type="InterPro" id="IPR000515">
    <property type="entry name" value="MetI-like"/>
</dbReference>
<dbReference type="HOGENOM" id="CLU_019602_1_0_9"/>
<name>A0A060LZU2_9BACI</name>
<evidence type="ECO:0000256" key="4">
    <source>
        <dbReference type="ARBA" id="ARBA00022692"/>
    </source>
</evidence>
<evidence type="ECO:0000256" key="1">
    <source>
        <dbReference type="ARBA" id="ARBA00004651"/>
    </source>
</evidence>
<keyword evidence="6 8" id="KW-1133">Transmembrane helix</keyword>
<reference evidence="10 11" key="1">
    <citation type="journal article" date="2014" name="Gene">
        <title>A comparative genomic analysis of the alkalitolerant soil bacterium Bacillus lehensis G1.</title>
        <authorList>
            <person name="Noor Y.M."/>
            <person name="Samsulrizal N.H."/>
            <person name="Jema'on N.A."/>
            <person name="Low K.O."/>
            <person name="Ramli A.N."/>
            <person name="Alias N.I."/>
            <person name="Damis S.I."/>
            <person name="Fuzi S.F."/>
            <person name="Isa M.N."/>
            <person name="Murad A.M."/>
            <person name="Raih M.F."/>
            <person name="Bakar F.D."/>
            <person name="Najimudin N."/>
            <person name="Mahadi N.M."/>
            <person name="Illias R.M."/>
        </authorList>
    </citation>
    <scope>NUCLEOTIDE SEQUENCE [LARGE SCALE GENOMIC DNA]</scope>
    <source>
        <strain evidence="10 11">G1</strain>
    </source>
</reference>
<dbReference type="GO" id="GO:0006865">
    <property type="term" value="P:amino acid transport"/>
    <property type="evidence" value="ECO:0007669"/>
    <property type="project" value="UniProtKB-KW"/>
</dbReference>
<dbReference type="CDD" id="cd06261">
    <property type="entry name" value="TM_PBP2"/>
    <property type="match status" value="1"/>
</dbReference>
<accession>A0A060LZU2</accession>
<keyword evidence="7 8" id="KW-0472">Membrane</keyword>
<dbReference type="Proteomes" id="UP000027142">
    <property type="component" value="Chromosome"/>
</dbReference>
<evidence type="ECO:0000313" key="10">
    <source>
        <dbReference type="EMBL" id="AIC95682.1"/>
    </source>
</evidence>
<dbReference type="PANTHER" id="PTHR30614">
    <property type="entry name" value="MEMBRANE COMPONENT OF AMINO ACID ABC TRANSPORTER"/>
    <property type="match status" value="1"/>
</dbReference>
<dbReference type="RefSeq" id="WP_038482851.1">
    <property type="nucleotide sequence ID" value="NZ_CP003923.1"/>
</dbReference>
<dbReference type="PROSITE" id="PS50928">
    <property type="entry name" value="ABC_TM1"/>
    <property type="match status" value="1"/>
</dbReference>
<evidence type="ECO:0000256" key="7">
    <source>
        <dbReference type="ARBA" id="ARBA00023136"/>
    </source>
</evidence>
<evidence type="ECO:0000256" key="6">
    <source>
        <dbReference type="ARBA" id="ARBA00022989"/>
    </source>
</evidence>
<evidence type="ECO:0000256" key="2">
    <source>
        <dbReference type="ARBA" id="ARBA00022448"/>
    </source>
</evidence>
<protein>
    <submittedName>
        <fullName evidence="10">Amino-acid ABC transporter permease protein</fullName>
    </submittedName>
</protein>
<evidence type="ECO:0000256" key="3">
    <source>
        <dbReference type="ARBA" id="ARBA00022475"/>
    </source>
</evidence>
<feature type="transmembrane region" description="Helical" evidence="8">
    <location>
        <begin position="159"/>
        <end position="176"/>
    </location>
</feature>
<keyword evidence="5" id="KW-0029">Amino-acid transport</keyword>
<gene>
    <name evidence="10" type="ORF">BleG1_3118</name>
</gene>
<dbReference type="InterPro" id="IPR010065">
    <property type="entry name" value="AA_ABC_transptr_permease_3TM"/>
</dbReference>
<keyword evidence="3" id="KW-1003">Cell membrane</keyword>
<evidence type="ECO:0000256" key="8">
    <source>
        <dbReference type="RuleBase" id="RU363032"/>
    </source>
</evidence>
<dbReference type="KEGG" id="ble:BleG1_3118"/>
<keyword evidence="11" id="KW-1185">Reference proteome</keyword>
<evidence type="ECO:0000259" key="9">
    <source>
        <dbReference type="PROSITE" id="PS50928"/>
    </source>
</evidence>
<evidence type="ECO:0000313" key="11">
    <source>
        <dbReference type="Proteomes" id="UP000027142"/>
    </source>
</evidence>
<dbReference type="Pfam" id="PF00528">
    <property type="entry name" value="BPD_transp_1"/>
    <property type="match status" value="1"/>
</dbReference>
<dbReference type="InterPro" id="IPR035906">
    <property type="entry name" value="MetI-like_sf"/>
</dbReference>
<sequence>MSDVWDWTFAWEIFPDILSAITVTISVTVLAYFLSLTVGLVFALLRRSTFKPLALMIAGIIEFIRATPPLVQLFFVFYTTPLTGFQTGVLVLGIHYATYVSEIYRSGINAVPNSQWEAGKALNFSKAQMWKKIILPQAVPPVIPMLGNYLIVLFKETPLLLGVFVMEMMSTARAIGSQTYSFVEPITIVGFLFLILSYPSALFIRYLERKVGKLHGNHKVDTRGMKT</sequence>
<dbReference type="PATRIC" id="fig|1246626.3.peg.3112"/>
<feature type="transmembrane region" description="Helical" evidence="8">
    <location>
        <begin position="20"/>
        <end position="45"/>
    </location>
</feature>
<comment type="similarity">
    <text evidence="8">Belongs to the binding-protein-dependent transport system permease family.</text>
</comment>
<proteinExistence type="inferred from homology"/>
<dbReference type="OrthoDB" id="9805999at2"/>
<comment type="subcellular location">
    <subcellularLocation>
        <location evidence="1 8">Cell membrane</location>
        <topology evidence="1 8">Multi-pass membrane protein</topology>
    </subcellularLocation>
</comment>
<dbReference type="Gene3D" id="1.10.3720.10">
    <property type="entry name" value="MetI-like"/>
    <property type="match status" value="1"/>
</dbReference>
<feature type="transmembrane region" description="Helical" evidence="8">
    <location>
        <begin position="133"/>
        <end position="152"/>
    </location>
</feature>
<organism evidence="10 11">
    <name type="scientific">Shouchella lehensis G1</name>
    <dbReference type="NCBI Taxonomy" id="1246626"/>
    <lineage>
        <taxon>Bacteria</taxon>
        <taxon>Bacillati</taxon>
        <taxon>Bacillota</taxon>
        <taxon>Bacilli</taxon>
        <taxon>Bacillales</taxon>
        <taxon>Bacillaceae</taxon>
        <taxon>Shouchella</taxon>
    </lineage>
</organism>
<feature type="domain" description="ABC transmembrane type-1" evidence="9">
    <location>
        <begin position="21"/>
        <end position="204"/>
    </location>
</feature>
<dbReference type="STRING" id="1246626.BleG1_3118"/>
<dbReference type="NCBIfam" id="TIGR03003">
    <property type="entry name" value="ectoine_ehuD"/>
    <property type="match status" value="1"/>
</dbReference>
<dbReference type="AlphaFoldDB" id="A0A060LZU2"/>
<feature type="transmembrane region" description="Helical" evidence="8">
    <location>
        <begin position="182"/>
        <end position="204"/>
    </location>
</feature>
<dbReference type="EMBL" id="CP003923">
    <property type="protein sequence ID" value="AIC95682.1"/>
    <property type="molecule type" value="Genomic_DNA"/>
</dbReference>
<keyword evidence="4 8" id="KW-0812">Transmembrane</keyword>
<dbReference type="NCBIfam" id="TIGR01726">
    <property type="entry name" value="HEQRo_perm_3TM"/>
    <property type="match status" value="1"/>
</dbReference>
<dbReference type="eggNOG" id="COG0765">
    <property type="taxonomic scope" value="Bacteria"/>
</dbReference>